<dbReference type="GO" id="GO:0005829">
    <property type="term" value="C:cytosol"/>
    <property type="evidence" value="ECO:0007669"/>
    <property type="project" value="TreeGrafter"/>
</dbReference>
<dbReference type="RefSeq" id="XP_007781214.1">
    <property type="nucleotide sequence ID" value="XM_007783024.1"/>
</dbReference>
<feature type="compositionally biased region" description="Basic and acidic residues" evidence="2">
    <location>
        <begin position="295"/>
        <end position="308"/>
    </location>
</feature>
<proteinExistence type="inferred from homology"/>
<feature type="compositionally biased region" description="Basic and acidic residues" evidence="2">
    <location>
        <begin position="222"/>
        <end position="232"/>
    </location>
</feature>
<dbReference type="HOGENOM" id="CLU_028555_1_0_1"/>
<feature type="region of interest" description="Disordered" evidence="2">
    <location>
        <begin position="38"/>
        <end position="61"/>
    </location>
</feature>
<evidence type="ECO:0000313" key="3">
    <source>
        <dbReference type="EMBL" id="EON65897.1"/>
    </source>
</evidence>
<sequence>MPRRKFINKKTATTFQLVHRAQNDPRINDDSAPDMVFKEVDAPNANKTSAGSSDFSTSSKVKHRGDLEAEFGLAVRANEGEAANHGVFFDDTEYDYMQHMRDIGTSTDAYWIEAPAAQKSRKGKQVKLEDALESLALGESAAQSEAGLSTASTTSRAAELFGPDLAESEFVRKRTYQDQQDVPDALAGFQPDMDPRLREVLEALEDEAYVNDEDDVFAELAKDGEEVERNEWEAEGWEGEEEEGWESDNTVKPEKEFTGKQDKEVDAEDVALPQAQETGETSGDHGDGDWMAEFSKFKRDVKAPKAPKEGLAPSELQSSILTGMSSLAGGRRKKRKGAMTSTSGYSMSSSALFRTENQTLLDDRFDKIEEEYADDGYEADDTASMVSGMSGLSKVSGVSGLSTASSQAPQLRSDFDNIMDDFLGGYSMSGKRRVKRGGHQTGMEQLDEIRKGLGPARLKSQKV</sequence>
<dbReference type="eggNOG" id="KOG2637">
    <property type="taxonomic scope" value="Eukaryota"/>
</dbReference>
<dbReference type="GeneID" id="19902450"/>
<name>R7YVG4_CONA1</name>
<dbReference type="Proteomes" id="UP000016924">
    <property type="component" value="Unassembled WGS sequence"/>
</dbReference>
<dbReference type="PANTHER" id="PTHR21531">
    <property type="entry name" value="LOW-TEMPERATURE VIABILITY PROTEIN LTV1-RELATED"/>
    <property type="match status" value="1"/>
</dbReference>
<evidence type="ECO:0000313" key="4">
    <source>
        <dbReference type="Proteomes" id="UP000016924"/>
    </source>
</evidence>
<accession>R7YVG4</accession>
<organism evidence="3 4">
    <name type="scientific">Coniosporium apollinis (strain CBS 100218)</name>
    <name type="common">Rock-inhabiting black yeast</name>
    <dbReference type="NCBI Taxonomy" id="1168221"/>
    <lineage>
        <taxon>Eukaryota</taxon>
        <taxon>Fungi</taxon>
        <taxon>Dikarya</taxon>
        <taxon>Ascomycota</taxon>
        <taxon>Pezizomycotina</taxon>
        <taxon>Dothideomycetes</taxon>
        <taxon>Dothideomycetes incertae sedis</taxon>
        <taxon>Coniosporium</taxon>
    </lineage>
</organism>
<dbReference type="InterPro" id="IPR007307">
    <property type="entry name" value="Ltv1"/>
</dbReference>
<dbReference type="GO" id="GO:0005634">
    <property type="term" value="C:nucleus"/>
    <property type="evidence" value="ECO:0007669"/>
    <property type="project" value="TreeGrafter"/>
</dbReference>
<keyword evidence="4" id="KW-1185">Reference proteome</keyword>
<feature type="compositionally biased region" description="Polar residues" evidence="2">
    <location>
        <begin position="315"/>
        <end position="325"/>
    </location>
</feature>
<dbReference type="PANTHER" id="PTHR21531:SF0">
    <property type="entry name" value="PROTEIN LTV1 HOMOLOG"/>
    <property type="match status" value="1"/>
</dbReference>
<feature type="region of interest" description="Disordered" evidence="2">
    <location>
        <begin position="222"/>
        <end position="351"/>
    </location>
</feature>
<comment type="similarity">
    <text evidence="1">Belongs to the LTV1 family.</text>
</comment>
<feature type="compositionally biased region" description="Low complexity" evidence="2">
    <location>
        <begin position="338"/>
        <end position="351"/>
    </location>
</feature>
<gene>
    <name evidence="3" type="ORF">W97_05139</name>
</gene>
<feature type="compositionally biased region" description="Basic and acidic residues" evidence="2">
    <location>
        <begin position="249"/>
        <end position="264"/>
    </location>
</feature>
<dbReference type="GO" id="GO:0030688">
    <property type="term" value="C:preribosome, small subunit precursor"/>
    <property type="evidence" value="ECO:0007669"/>
    <property type="project" value="TreeGrafter"/>
</dbReference>
<evidence type="ECO:0000256" key="2">
    <source>
        <dbReference type="SAM" id="MobiDB-lite"/>
    </source>
</evidence>
<reference evidence="4" key="1">
    <citation type="submission" date="2012-06" db="EMBL/GenBank/DDBJ databases">
        <title>The genome sequence of Coniosporium apollinis CBS 100218.</title>
        <authorList>
            <consortium name="The Broad Institute Genome Sequencing Platform"/>
            <person name="Cuomo C."/>
            <person name="Gorbushina A."/>
            <person name="Noack S."/>
            <person name="Walker B."/>
            <person name="Young S.K."/>
            <person name="Zeng Q."/>
            <person name="Gargeya S."/>
            <person name="Fitzgerald M."/>
            <person name="Haas B."/>
            <person name="Abouelleil A."/>
            <person name="Alvarado L."/>
            <person name="Arachchi H.M."/>
            <person name="Berlin A.M."/>
            <person name="Chapman S.B."/>
            <person name="Goldberg J."/>
            <person name="Griggs A."/>
            <person name="Gujja S."/>
            <person name="Hansen M."/>
            <person name="Howarth C."/>
            <person name="Imamovic A."/>
            <person name="Larimer J."/>
            <person name="McCowan C."/>
            <person name="Montmayeur A."/>
            <person name="Murphy C."/>
            <person name="Neiman D."/>
            <person name="Pearson M."/>
            <person name="Priest M."/>
            <person name="Roberts A."/>
            <person name="Saif S."/>
            <person name="Shea T."/>
            <person name="Sisk P."/>
            <person name="Sykes S."/>
            <person name="Wortman J."/>
            <person name="Nusbaum C."/>
            <person name="Birren B."/>
        </authorList>
    </citation>
    <scope>NUCLEOTIDE SEQUENCE [LARGE SCALE GENOMIC DNA]</scope>
    <source>
        <strain evidence="4">CBS 100218</strain>
    </source>
</reference>
<dbReference type="AlphaFoldDB" id="R7YVG4"/>
<protein>
    <recommendedName>
        <fullName evidence="5">Low temperature viability protein</fullName>
    </recommendedName>
</protein>
<feature type="compositionally biased region" description="Low complexity" evidence="2">
    <location>
        <begin position="49"/>
        <end position="59"/>
    </location>
</feature>
<dbReference type="GO" id="GO:0042274">
    <property type="term" value="P:ribosomal small subunit biogenesis"/>
    <property type="evidence" value="ECO:0007669"/>
    <property type="project" value="InterPro"/>
</dbReference>
<dbReference type="Pfam" id="PF04180">
    <property type="entry name" value="LTV"/>
    <property type="match status" value="1"/>
</dbReference>
<evidence type="ECO:0000256" key="1">
    <source>
        <dbReference type="ARBA" id="ARBA00009078"/>
    </source>
</evidence>
<dbReference type="STRING" id="1168221.R7YVG4"/>
<evidence type="ECO:0008006" key="5">
    <source>
        <dbReference type="Google" id="ProtNLM"/>
    </source>
</evidence>
<dbReference type="GO" id="GO:0000056">
    <property type="term" value="P:ribosomal small subunit export from nucleus"/>
    <property type="evidence" value="ECO:0007669"/>
    <property type="project" value="TreeGrafter"/>
</dbReference>
<dbReference type="OrthoDB" id="5852896at2759"/>
<dbReference type="EMBL" id="JH767577">
    <property type="protein sequence ID" value="EON65897.1"/>
    <property type="molecule type" value="Genomic_DNA"/>
</dbReference>
<feature type="compositionally biased region" description="Acidic residues" evidence="2">
    <location>
        <begin position="233"/>
        <end position="246"/>
    </location>
</feature>
<dbReference type="OMA" id="TAQHFTL"/>